<evidence type="ECO:0000313" key="2">
    <source>
        <dbReference type="WBParaSite" id="nRc.2.0.1.t46217-RA"/>
    </source>
</evidence>
<dbReference type="AlphaFoldDB" id="A0A915L619"/>
<keyword evidence="1" id="KW-1185">Reference proteome</keyword>
<accession>A0A915L619</accession>
<reference evidence="2" key="1">
    <citation type="submission" date="2022-11" db="UniProtKB">
        <authorList>
            <consortium name="WormBaseParasite"/>
        </authorList>
    </citation>
    <scope>IDENTIFICATION</scope>
</reference>
<protein>
    <submittedName>
        <fullName evidence="2">Uncharacterized protein</fullName>
    </submittedName>
</protein>
<sequence>MVVPPTANYQVPQFPIMQFQPGQAPYYHQFLVPPGLQMPPPTIIPRICNIQGKE</sequence>
<name>A0A915L619_ROMCU</name>
<dbReference type="WBParaSite" id="nRc.2.0.1.t46217-RA">
    <property type="protein sequence ID" value="nRc.2.0.1.t46217-RA"/>
    <property type="gene ID" value="nRc.2.0.1.g46217"/>
</dbReference>
<dbReference type="Proteomes" id="UP000887565">
    <property type="component" value="Unplaced"/>
</dbReference>
<organism evidence="1 2">
    <name type="scientific">Romanomermis culicivorax</name>
    <name type="common">Nematode worm</name>
    <dbReference type="NCBI Taxonomy" id="13658"/>
    <lineage>
        <taxon>Eukaryota</taxon>
        <taxon>Metazoa</taxon>
        <taxon>Ecdysozoa</taxon>
        <taxon>Nematoda</taxon>
        <taxon>Enoplea</taxon>
        <taxon>Dorylaimia</taxon>
        <taxon>Mermithida</taxon>
        <taxon>Mermithoidea</taxon>
        <taxon>Mermithidae</taxon>
        <taxon>Romanomermis</taxon>
    </lineage>
</organism>
<evidence type="ECO:0000313" key="1">
    <source>
        <dbReference type="Proteomes" id="UP000887565"/>
    </source>
</evidence>
<proteinExistence type="predicted"/>